<dbReference type="Gene3D" id="3.30.420.10">
    <property type="entry name" value="Ribonuclease H-like superfamily/Ribonuclease H"/>
    <property type="match status" value="1"/>
</dbReference>
<comment type="caution">
    <text evidence="4">The sequence shown here is derived from an EMBL/GenBank/DDBJ whole genome shotgun (WGS) entry which is preliminary data.</text>
</comment>
<evidence type="ECO:0000259" key="1">
    <source>
        <dbReference type="Pfam" id="PF13456"/>
    </source>
</evidence>
<gene>
    <name evidence="2" type="ORF">L195_g044692</name>
    <name evidence="3" type="ORF">L195_g044866</name>
    <name evidence="4" type="ORF">L195_g046790</name>
</gene>
<evidence type="ECO:0000313" key="2">
    <source>
        <dbReference type="EMBL" id="PNX88586.1"/>
    </source>
</evidence>
<dbReference type="PANTHER" id="PTHR47074">
    <property type="entry name" value="BNAC02G40300D PROTEIN"/>
    <property type="match status" value="1"/>
</dbReference>
<dbReference type="SUPFAM" id="SSF53098">
    <property type="entry name" value="Ribonuclease H-like"/>
    <property type="match status" value="1"/>
</dbReference>
<dbReference type="EMBL" id="ASHM01063561">
    <property type="protein sequence ID" value="PNX90665.1"/>
    <property type="molecule type" value="Genomic_DNA"/>
</dbReference>
<dbReference type="GO" id="GO:0004523">
    <property type="term" value="F:RNA-DNA hybrid ribonuclease activity"/>
    <property type="evidence" value="ECO:0007669"/>
    <property type="project" value="InterPro"/>
</dbReference>
<dbReference type="Pfam" id="PF13456">
    <property type="entry name" value="RVT_3"/>
    <property type="match status" value="1"/>
</dbReference>
<dbReference type="InterPro" id="IPR036397">
    <property type="entry name" value="RNaseH_sf"/>
</dbReference>
<evidence type="ECO:0000313" key="3">
    <source>
        <dbReference type="EMBL" id="PNX88752.1"/>
    </source>
</evidence>
<name>A0A2K3MIP2_TRIPR</name>
<evidence type="ECO:0000313" key="5">
    <source>
        <dbReference type="Proteomes" id="UP000236291"/>
    </source>
</evidence>
<reference evidence="4 5" key="1">
    <citation type="journal article" date="2014" name="Am. J. Bot.">
        <title>Genome assembly and annotation for red clover (Trifolium pratense; Fabaceae).</title>
        <authorList>
            <person name="Istvanek J."/>
            <person name="Jaros M."/>
            <person name="Krenek A."/>
            <person name="Repkova J."/>
        </authorList>
    </citation>
    <scope>NUCLEOTIDE SEQUENCE [LARGE SCALE GENOMIC DNA]</scope>
    <source>
        <strain evidence="5">cv. Tatra</strain>
        <tissue evidence="4">Young leaves</tissue>
    </source>
</reference>
<dbReference type="InterPro" id="IPR052929">
    <property type="entry name" value="RNase_H-like_EbsB-rel"/>
</dbReference>
<dbReference type="AlphaFoldDB" id="A0A2K3MIP2"/>
<dbReference type="Proteomes" id="UP000236291">
    <property type="component" value="Unassembled WGS sequence"/>
</dbReference>
<dbReference type="InterPro" id="IPR044730">
    <property type="entry name" value="RNase_H-like_dom_plant"/>
</dbReference>
<proteinExistence type="predicted"/>
<dbReference type="InterPro" id="IPR012337">
    <property type="entry name" value="RNaseH-like_sf"/>
</dbReference>
<dbReference type="InterPro" id="IPR002156">
    <property type="entry name" value="RNaseH_domain"/>
</dbReference>
<dbReference type="PANTHER" id="PTHR47074:SF48">
    <property type="entry name" value="POLYNUCLEOTIDYL TRANSFERASE, RIBONUCLEASE H-LIKE SUPERFAMILY PROTEIN"/>
    <property type="match status" value="1"/>
</dbReference>
<feature type="domain" description="RNase H type-1" evidence="1">
    <location>
        <begin position="6"/>
        <end position="89"/>
    </location>
</feature>
<dbReference type="CDD" id="cd06222">
    <property type="entry name" value="RNase_H_like"/>
    <property type="match status" value="1"/>
</dbReference>
<organism evidence="4 5">
    <name type="scientific">Trifolium pratense</name>
    <name type="common">Red clover</name>
    <dbReference type="NCBI Taxonomy" id="57577"/>
    <lineage>
        <taxon>Eukaryota</taxon>
        <taxon>Viridiplantae</taxon>
        <taxon>Streptophyta</taxon>
        <taxon>Embryophyta</taxon>
        <taxon>Tracheophyta</taxon>
        <taxon>Spermatophyta</taxon>
        <taxon>Magnoliopsida</taxon>
        <taxon>eudicotyledons</taxon>
        <taxon>Gunneridae</taxon>
        <taxon>Pentapetalae</taxon>
        <taxon>rosids</taxon>
        <taxon>fabids</taxon>
        <taxon>Fabales</taxon>
        <taxon>Fabaceae</taxon>
        <taxon>Papilionoideae</taxon>
        <taxon>50 kb inversion clade</taxon>
        <taxon>NPAAA clade</taxon>
        <taxon>Hologalegina</taxon>
        <taxon>IRL clade</taxon>
        <taxon>Trifolieae</taxon>
        <taxon>Trifolium</taxon>
    </lineage>
</organism>
<sequence length="114" mass="12466">MMGSCSIIEGESLALLEALKALEQRGTSHVILETDSKSVVDAIHHLRGGSSEFSSIICHINKILSCNPNFKVKFIKRQANIVAHTLARAVISWSSRSTIESLPTCITCLLNNEM</sequence>
<protein>
    <submittedName>
        <fullName evidence="4">Trypsin/chymotrypsin inhibitor</fullName>
    </submittedName>
</protein>
<accession>A0A2K3MIP2</accession>
<reference evidence="4 5" key="2">
    <citation type="journal article" date="2017" name="Front. Plant Sci.">
        <title>Gene Classification and Mining of Molecular Markers Useful in Red Clover (Trifolium pratense) Breeding.</title>
        <authorList>
            <person name="Istvanek J."/>
            <person name="Dluhosova J."/>
            <person name="Dluhos P."/>
            <person name="Patkova L."/>
            <person name="Nedelnik J."/>
            <person name="Repkova J."/>
        </authorList>
    </citation>
    <scope>NUCLEOTIDE SEQUENCE [LARGE SCALE GENOMIC DNA]</scope>
    <source>
        <strain evidence="5">cv. Tatra</strain>
        <tissue evidence="4">Young leaves</tissue>
    </source>
</reference>
<dbReference type="EMBL" id="ASHM01057112">
    <property type="protein sequence ID" value="PNX88586.1"/>
    <property type="molecule type" value="Genomic_DNA"/>
</dbReference>
<evidence type="ECO:0000313" key="4">
    <source>
        <dbReference type="EMBL" id="PNX90665.1"/>
    </source>
</evidence>
<dbReference type="GO" id="GO:0003676">
    <property type="term" value="F:nucleic acid binding"/>
    <property type="evidence" value="ECO:0007669"/>
    <property type="project" value="InterPro"/>
</dbReference>
<dbReference type="EMBL" id="ASHM01057583">
    <property type="protein sequence ID" value="PNX88752.1"/>
    <property type="molecule type" value="Genomic_DNA"/>
</dbReference>